<reference evidence="1" key="1">
    <citation type="submission" date="2020-01" db="EMBL/GenBank/DDBJ databases">
        <authorList>
            <consortium name="DOE Joint Genome Institute"/>
            <person name="Haridas S."/>
            <person name="Albert R."/>
            <person name="Binder M."/>
            <person name="Bloem J."/>
            <person name="Labutti K."/>
            <person name="Salamov A."/>
            <person name="Andreopoulos B."/>
            <person name="Baker S.E."/>
            <person name="Barry K."/>
            <person name="Bills G."/>
            <person name="Bluhm B.H."/>
            <person name="Cannon C."/>
            <person name="Castanera R."/>
            <person name="Culley D.E."/>
            <person name="Daum C."/>
            <person name="Ezra D."/>
            <person name="Gonzalez J.B."/>
            <person name="Henrissat B."/>
            <person name="Kuo A."/>
            <person name="Liang C."/>
            <person name="Lipzen A."/>
            <person name="Lutzoni F."/>
            <person name="Magnuson J."/>
            <person name="Mondo S."/>
            <person name="Nolan M."/>
            <person name="Ohm R."/>
            <person name="Pangilinan J."/>
            <person name="Park H.-J."/>
            <person name="Ramirez L."/>
            <person name="Alfaro M."/>
            <person name="Sun H."/>
            <person name="Tritt A."/>
            <person name="Yoshinaga Y."/>
            <person name="Zwiers L.-H."/>
            <person name="Turgeon B.G."/>
            <person name="Goodwin S.B."/>
            <person name="Spatafora J.W."/>
            <person name="Crous P.W."/>
            <person name="Grigoriev I.V."/>
        </authorList>
    </citation>
    <scope>NUCLEOTIDE SEQUENCE</scope>
    <source>
        <strain evidence="1">IPT5</strain>
    </source>
</reference>
<gene>
    <name evidence="1" type="ORF">T440DRAFT_514881</name>
</gene>
<dbReference type="AlphaFoldDB" id="A0A6A7BIC7"/>
<dbReference type="OrthoDB" id="3799588at2759"/>
<evidence type="ECO:0008006" key="3">
    <source>
        <dbReference type="Google" id="ProtNLM"/>
    </source>
</evidence>
<dbReference type="EMBL" id="MU006293">
    <property type="protein sequence ID" value="KAF2854149.1"/>
    <property type="molecule type" value="Genomic_DNA"/>
</dbReference>
<protein>
    <recommendedName>
        <fullName evidence="3">F-box domain-containing protein</fullName>
    </recommendedName>
</protein>
<sequence>MTANNERTDQPFRFLDLPKELKLMVYERLTLVEKNPAYQILNTCQLVRKEAKSFILPMIDRTIWLIADARCLNNFFTNQLQSEERLSYRIAYAVTAMTL</sequence>
<proteinExistence type="predicted"/>
<organism evidence="1 2">
    <name type="scientific">Plenodomus tracheiphilus IPT5</name>
    <dbReference type="NCBI Taxonomy" id="1408161"/>
    <lineage>
        <taxon>Eukaryota</taxon>
        <taxon>Fungi</taxon>
        <taxon>Dikarya</taxon>
        <taxon>Ascomycota</taxon>
        <taxon>Pezizomycotina</taxon>
        <taxon>Dothideomycetes</taxon>
        <taxon>Pleosporomycetidae</taxon>
        <taxon>Pleosporales</taxon>
        <taxon>Pleosporineae</taxon>
        <taxon>Leptosphaeriaceae</taxon>
        <taxon>Plenodomus</taxon>
    </lineage>
</organism>
<keyword evidence="2" id="KW-1185">Reference proteome</keyword>
<evidence type="ECO:0000313" key="1">
    <source>
        <dbReference type="EMBL" id="KAF2854149.1"/>
    </source>
</evidence>
<accession>A0A6A7BIC7</accession>
<dbReference type="Proteomes" id="UP000799423">
    <property type="component" value="Unassembled WGS sequence"/>
</dbReference>
<evidence type="ECO:0000313" key="2">
    <source>
        <dbReference type="Proteomes" id="UP000799423"/>
    </source>
</evidence>
<name>A0A6A7BIC7_9PLEO</name>